<evidence type="ECO:0008006" key="4">
    <source>
        <dbReference type="Google" id="ProtNLM"/>
    </source>
</evidence>
<protein>
    <recommendedName>
        <fullName evidence="4">DUF4760 domain-containing protein</fullName>
    </recommendedName>
</protein>
<evidence type="ECO:0000313" key="3">
    <source>
        <dbReference type="Proteomes" id="UP001156905"/>
    </source>
</evidence>
<keyword evidence="1" id="KW-0812">Transmembrane</keyword>
<evidence type="ECO:0000256" key="1">
    <source>
        <dbReference type="SAM" id="Phobius"/>
    </source>
</evidence>
<evidence type="ECO:0000313" key="2">
    <source>
        <dbReference type="EMBL" id="GLR84131.1"/>
    </source>
</evidence>
<proteinExistence type="predicted"/>
<keyword evidence="1" id="KW-0472">Membrane</keyword>
<comment type="caution">
    <text evidence="2">The sequence shown here is derived from an EMBL/GenBank/DDBJ whole genome shotgun (WGS) entry which is preliminary data.</text>
</comment>
<keyword evidence="1" id="KW-1133">Transmembrane helix</keyword>
<name>A0ABQ6ARD0_9BRAD</name>
<dbReference type="EMBL" id="BSOW01000002">
    <property type="protein sequence ID" value="GLR84131.1"/>
    <property type="molecule type" value="Genomic_DNA"/>
</dbReference>
<dbReference type="RefSeq" id="WP_284261425.1">
    <property type="nucleotide sequence ID" value="NZ_BSOW01000002.1"/>
</dbReference>
<accession>A0ABQ6ARD0</accession>
<dbReference type="Proteomes" id="UP001156905">
    <property type="component" value="Unassembled WGS sequence"/>
</dbReference>
<organism evidence="2 3">
    <name type="scientific">Bradyrhizobium iriomotense</name>
    <dbReference type="NCBI Taxonomy" id="441950"/>
    <lineage>
        <taxon>Bacteria</taxon>
        <taxon>Pseudomonadati</taxon>
        <taxon>Pseudomonadota</taxon>
        <taxon>Alphaproteobacteria</taxon>
        <taxon>Hyphomicrobiales</taxon>
        <taxon>Nitrobacteraceae</taxon>
        <taxon>Bradyrhizobium</taxon>
    </lineage>
</organism>
<sequence>MQVLDHILRFMTLGTVIVGSIAIYAALHTNNRRVGADIFLKYSDRISDLRRNLPIAAFVESDAPCNLDMTPEERRAAHEIIYSIYELYELKVHGFLPSAIWKIREPDIERTLSLPSFRQELAALDGRFTRHPRFASWLEQLRRG</sequence>
<gene>
    <name evidence="2" type="ORF">GCM10007857_08410</name>
</gene>
<reference evidence="3" key="1">
    <citation type="journal article" date="2019" name="Int. J. Syst. Evol. Microbiol.">
        <title>The Global Catalogue of Microorganisms (GCM) 10K type strain sequencing project: providing services to taxonomists for standard genome sequencing and annotation.</title>
        <authorList>
            <consortium name="The Broad Institute Genomics Platform"/>
            <consortium name="The Broad Institute Genome Sequencing Center for Infectious Disease"/>
            <person name="Wu L."/>
            <person name="Ma J."/>
        </authorList>
    </citation>
    <scope>NUCLEOTIDE SEQUENCE [LARGE SCALE GENOMIC DNA]</scope>
    <source>
        <strain evidence="3">NBRC 102520</strain>
    </source>
</reference>
<keyword evidence="3" id="KW-1185">Reference proteome</keyword>
<feature type="transmembrane region" description="Helical" evidence="1">
    <location>
        <begin position="6"/>
        <end position="27"/>
    </location>
</feature>